<accession>A0A9Q3EY39</accession>
<gene>
    <name evidence="2" type="ORF">O181_071255</name>
</gene>
<feature type="transmembrane region" description="Helical" evidence="1">
    <location>
        <begin position="68"/>
        <end position="91"/>
    </location>
</feature>
<dbReference type="OrthoDB" id="45007at2759"/>
<dbReference type="SUPFAM" id="SSF56300">
    <property type="entry name" value="Metallo-dependent phosphatases"/>
    <property type="match status" value="1"/>
</dbReference>
<protein>
    <recommendedName>
        <fullName evidence="4">Calcineurin-like phosphoesterase domain-containing protein</fullName>
    </recommendedName>
</protein>
<keyword evidence="1" id="KW-0472">Membrane</keyword>
<name>A0A9Q3EY39_9BASI</name>
<evidence type="ECO:0000313" key="3">
    <source>
        <dbReference type="Proteomes" id="UP000765509"/>
    </source>
</evidence>
<reference evidence="2" key="1">
    <citation type="submission" date="2021-03" db="EMBL/GenBank/DDBJ databases">
        <title>Draft genome sequence of rust myrtle Austropuccinia psidii MF-1, a brazilian biotype.</title>
        <authorList>
            <person name="Quecine M.C."/>
            <person name="Pachon D.M.R."/>
            <person name="Bonatelli M.L."/>
            <person name="Correr F.H."/>
            <person name="Franceschini L.M."/>
            <person name="Leite T.F."/>
            <person name="Margarido G.R.A."/>
            <person name="Almeida C.A."/>
            <person name="Ferrarezi J.A."/>
            <person name="Labate C.A."/>
        </authorList>
    </citation>
    <scope>NUCLEOTIDE SEQUENCE</scope>
    <source>
        <strain evidence="2">MF-1</strain>
    </source>
</reference>
<sequence>MQRSHSSIKNDQSTIKIDHSSIDLLNSSINPSSKILNHRHHKRSRSKSRLPKSVYDIIYVYPPSFRNLLIFLSCLISLVWLSSHILIFARFNLLDKIFSSSWFAKNHLTLRKQPLIFIHSPWSAAIVWETTQNSNQKSIKLRYLNQNFTQSNLQSNSLYSNPSNLNSFQSNFIIPNIKIIQPKTSNHQNRWIHSTLLDNLISGQTYTYELYLESNSNSNKIIRSYGTYSFTWLGINHPNQNQINQLSSLSVSSNKSFSPIELFIIGNTHSSPSHLSFLIKRALKLNSYRNPIGHLFGPRNISALNLKSSPHLMIHLGNLVEDQNDLKQWQTDFWDPITFQKKISSEIPIIYARGIHDFDPTGQNLYTAGLPNVQIGEINRTRVALLKNQNNRIILPGVSIAERQYAALDSLPRDPRTRATFFAYSPHPRIRILVLDSNLIINRQAFFKSRSTLSEVSDQEHWLLWEMARPEWKEASMRIILVNQAPFVEFDDQSNWSHEKQNQLNHYIRTAYAPHFHATSSVTRMYDIPPATLVISASSVPSYSRGLLRTYLAPYFFEGGPSSQIPSSVIKQIDMDRFSDLDPHSSAHDQGVVYVVTPGGGKKLKNPPSKVENWGFYEASHIIFNQKSKSSKSSQTNFFSPLTFDMAPEFQSDQSWLDDSHENFNKHEKWSKENIKVYRLAGSQVICPTKFSQGDHHAKQYFAIDRLYWRTVDSSGKLLDRFVIEAESCRQT</sequence>
<dbReference type="EMBL" id="AVOT02036926">
    <property type="protein sequence ID" value="MBW0531540.1"/>
    <property type="molecule type" value="Genomic_DNA"/>
</dbReference>
<keyword evidence="1" id="KW-1133">Transmembrane helix</keyword>
<evidence type="ECO:0000313" key="2">
    <source>
        <dbReference type="EMBL" id="MBW0531540.1"/>
    </source>
</evidence>
<dbReference type="InterPro" id="IPR029052">
    <property type="entry name" value="Metallo-depent_PP-like"/>
</dbReference>
<organism evidence="2 3">
    <name type="scientific">Austropuccinia psidii MF-1</name>
    <dbReference type="NCBI Taxonomy" id="1389203"/>
    <lineage>
        <taxon>Eukaryota</taxon>
        <taxon>Fungi</taxon>
        <taxon>Dikarya</taxon>
        <taxon>Basidiomycota</taxon>
        <taxon>Pucciniomycotina</taxon>
        <taxon>Pucciniomycetes</taxon>
        <taxon>Pucciniales</taxon>
        <taxon>Sphaerophragmiaceae</taxon>
        <taxon>Austropuccinia</taxon>
    </lineage>
</organism>
<evidence type="ECO:0000256" key="1">
    <source>
        <dbReference type="SAM" id="Phobius"/>
    </source>
</evidence>
<dbReference type="AlphaFoldDB" id="A0A9Q3EY39"/>
<evidence type="ECO:0008006" key="4">
    <source>
        <dbReference type="Google" id="ProtNLM"/>
    </source>
</evidence>
<proteinExistence type="predicted"/>
<comment type="caution">
    <text evidence="2">The sequence shown here is derived from an EMBL/GenBank/DDBJ whole genome shotgun (WGS) entry which is preliminary data.</text>
</comment>
<keyword evidence="3" id="KW-1185">Reference proteome</keyword>
<dbReference type="Proteomes" id="UP000765509">
    <property type="component" value="Unassembled WGS sequence"/>
</dbReference>
<keyword evidence="1" id="KW-0812">Transmembrane</keyword>